<dbReference type="InterPro" id="IPR010372">
    <property type="entry name" value="DNA_pol3_delta_N"/>
</dbReference>
<dbReference type="GO" id="GO:0009360">
    <property type="term" value="C:DNA polymerase III complex"/>
    <property type="evidence" value="ECO:0007669"/>
    <property type="project" value="InterPro"/>
</dbReference>
<evidence type="ECO:0000313" key="12">
    <source>
        <dbReference type="Proteomes" id="UP000549765"/>
    </source>
</evidence>
<dbReference type="PANTHER" id="PTHR34388">
    <property type="entry name" value="DNA POLYMERASE III SUBUNIT DELTA"/>
    <property type="match status" value="1"/>
</dbReference>
<organism evidence="11 12">
    <name type="scientific">Periweissella fabalis</name>
    <dbReference type="NCBI Taxonomy" id="1070421"/>
    <lineage>
        <taxon>Bacteria</taxon>
        <taxon>Bacillati</taxon>
        <taxon>Bacillota</taxon>
        <taxon>Bacilli</taxon>
        <taxon>Lactobacillales</taxon>
        <taxon>Lactobacillaceae</taxon>
        <taxon>Periweissella</taxon>
    </lineage>
</organism>
<evidence type="ECO:0000256" key="8">
    <source>
        <dbReference type="ARBA" id="ARBA00049244"/>
    </source>
</evidence>
<evidence type="ECO:0000259" key="10">
    <source>
        <dbReference type="Pfam" id="PF21694"/>
    </source>
</evidence>
<dbReference type="SUPFAM" id="SSF48019">
    <property type="entry name" value="post-AAA+ oligomerization domain-like"/>
    <property type="match status" value="1"/>
</dbReference>
<dbReference type="GO" id="GO:0006261">
    <property type="term" value="P:DNA-templated DNA replication"/>
    <property type="evidence" value="ECO:0007669"/>
    <property type="project" value="TreeGrafter"/>
</dbReference>
<dbReference type="Proteomes" id="UP000549765">
    <property type="component" value="Unassembled WGS sequence"/>
</dbReference>
<dbReference type="InterPro" id="IPR048466">
    <property type="entry name" value="DNA_pol3_delta-like_C"/>
</dbReference>
<feature type="domain" description="DNA polymerase III delta subunit-like C-terminal" evidence="10">
    <location>
        <begin position="216"/>
        <end position="335"/>
    </location>
</feature>
<comment type="caution">
    <text evidence="11">The sequence shown here is derived from an EMBL/GenBank/DDBJ whole genome shotgun (WGS) entry which is preliminary data.</text>
</comment>
<dbReference type="SUPFAM" id="SSF52540">
    <property type="entry name" value="P-loop containing nucleoside triphosphate hydrolases"/>
    <property type="match status" value="1"/>
</dbReference>
<keyword evidence="5" id="KW-0235">DNA replication</keyword>
<evidence type="ECO:0000256" key="7">
    <source>
        <dbReference type="ARBA" id="ARBA00034754"/>
    </source>
</evidence>
<comment type="catalytic activity">
    <reaction evidence="8">
        <text>DNA(n) + a 2'-deoxyribonucleoside 5'-triphosphate = DNA(n+1) + diphosphate</text>
        <dbReference type="Rhea" id="RHEA:22508"/>
        <dbReference type="Rhea" id="RHEA-COMP:17339"/>
        <dbReference type="Rhea" id="RHEA-COMP:17340"/>
        <dbReference type="ChEBI" id="CHEBI:33019"/>
        <dbReference type="ChEBI" id="CHEBI:61560"/>
        <dbReference type="ChEBI" id="CHEBI:173112"/>
        <dbReference type="EC" id="2.7.7.7"/>
    </reaction>
</comment>
<comment type="similarity">
    <text evidence="7">Belongs to the DNA polymerase HolA subunit family.</text>
</comment>
<gene>
    <name evidence="11" type="primary">holA</name>
    <name evidence="11" type="ORF">HF964_07590</name>
</gene>
<dbReference type="Pfam" id="PF06144">
    <property type="entry name" value="DNA_pol3_delta"/>
    <property type="match status" value="1"/>
</dbReference>
<dbReference type="RefSeq" id="WP_168722446.1">
    <property type="nucleotide sequence ID" value="NZ_JAAXPN010000008.1"/>
</dbReference>
<dbReference type="NCBIfam" id="TIGR01128">
    <property type="entry name" value="holA"/>
    <property type="match status" value="1"/>
</dbReference>
<dbReference type="Gene3D" id="1.10.8.60">
    <property type="match status" value="1"/>
</dbReference>
<sequence>MNIHDLINQIKNSPQPVYLVQSEQLYLIERIRKAFKELIAPEEQAMNYASYDMDEVDLETALADAANIPFFGERRVVILEKPLFLTGETKKQRANHNLDALMAYLEHPEPNTILVFLAPYEKLDKRKKVVKMLTKLATIFDFGKISEREIQTFITTDVKEHGFNIEGRALDTLVQRTNADLTIIMQELSKLYLYCYQEKIINQKAVEELVTKSLTENVFDLVTAVLARQTSNALALYHELKANGEEPLKMNALLIGQFRLLLQVKGLMNKVRNEKELATQLKVHPYRVKLANQASKRFSLQDLSQAYLGLFDLEKQLKSTSRNPEMLFELFMINFVNK</sequence>
<dbReference type="InterPro" id="IPR008921">
    <property type="entry name" value="DNA_pol3_clamp-load_cplx_C"/>
</dbReference>
<dbReference type="Gene3D" id="1.20.272.10">
    <property type="match status" value="1"/>
</dbReference>
<name>A0A7X6N3J3_9LACO</name>
<dbReference type="Pfam" id="PF21694">
    <property type="entry name" value="DNA_pol3_delta_C"/>
    <property type="match status" value="1"/>
</dbReference>
<evidence type="ECO:0000256" key="3">
    <source>
        <dbReference type="ARBA" id="ARBA00022679"/>
    </source>
</evidence>
<protein>
    <recommendedName>
        <fullName evidence="2">DNA polymerase III subunit delta</fullName>
        <ecNumber evidence="1">2.7.7.7</ecNumber>
    </recommendedName>
</protein>
<evidence type="ECO:0000259" key="9">
    <source>
        <dbReference type="Pfam" id="PF06144"/>
    </source>
</evidence>
<dbReference type="PANTHER" id="PTHR34388:SF1">
    <property type="entry name" value="DNA POLYMERASE III SUBUNIT DELTA"/>
    <property type="match status" value="1"/>
</dbReference>
<reference evidence="11 12" key="1">
    <citation type="submission" date="2020-04" db="EMBL/GenBank/DDBJ databases">
        <title>MicrobeNet Type strains.</title>
        <authorList>
            <person name="Nicholson A.C."/>
        </authorList>
    </citation>
    <scope>NUCLEOTIDE SEQUENCE [LARGE SCALE GENOMIC DNA]</scope>
    <source>
        <strain evidence="11 12">CCUG 61472</strain>
    </source>
</reference>
<dbReference type="InterPro" id="IPR027417">
    <property type="entry name" value="P-loop_NTPase"/>
</dbReference>
<dbReference type="GO" id="GO:0003677">
    <property type="term" value="F:DNA binding"/>
    <property type="evidence" value="ECO:0007669"/>
    <property type="project" value="InterPro"/>
</dbReference>
<evidence type="ECO:0000256" key="2">
    <source>
        <dbReference type="ARBA" id="ARBA00017703"/>
    </source>
</evidence>
<accession>A0A7X6N3J3</accession>
<keyword evidence="3 11" id="KW-0808">Transferase</keyword>
<keyword evidence="12" id="KW-1185">Reference proteome</keyword>
<evidence type="ECO:0000256" key="1">
    <source>
        <dbReference type="ARBA" id="ARBA00012417"/>
    </source>
</evidence>
<keyword evidence="4 11" id="KW-0548">Nucleotidyltransferase</keyword>
<keyword evidence="6" id="KW-0239">DNA-directed DNA polymerase</keyword>
<dbReference type="EMBL" id="JAAXPN010000008">
    <property type="protein sequence ID" value="NKZ24652.1"/>
    <property type="molecule type" value="Genomic_DNA"/>
</dbReference>
<evidence type="ECO:0000256" key="5">
    <source>
        <dbReference type="ARBA" id="ARBA00022705"/>
    </source>
</evidence>
<proteinExistence type="inferred from homology"/>
<dbReference type="EC" id="2.7.7.7" evidence="1"/>
<feature type="domain" description="DNA polymerase III delta N-terminal" evidence="9">
    <location>
        <begin position="23"/>
        <end position="141"/>
    </location>
</feature>
<evidence type="ECO:0000313" key="11">
    <source>
        <dbReference type="EMBL" id="NKZ24652.1"/>
    </source>
</evidence>
<evidence type="ECO:0000256" key="6">
    <source>
        <dbReference type="ARBA" id="ARBA00022932"/>
    </source>
</evidence>
<dbReference type="AlphaFoldDB" id="A0A7X6N3J3"/>
<evidence type="ECO:0000256" key="4">
    <source>
        <dbReference type="ARBA" id="ARBA00022695"/>
    </source>
</evidence>
<dbReference type="InterPro" id="IPR005790">
    <property type="entry name" value="DNA_polIII_delta"/>
</dbReference>
<dbReference type="GO" id="GO:0003887">
    <property type="term" value="F:DNA-directed DNA polymerase activity"/>
    <property type="evidence" value="ECO:0007669"/>
    <property type="project" value="UniProtKB-KW"/>
</dbReference>
<dbReference type="Gene3D" id="3.40.50.300">
    <property type="entry name" value="P-loop containing nucleotide triphosphate hydrolases"/>
    <property type="match status" value="1"/>
</dbReference>